<evidence type="ECO:0000313" key="5">
    <source>
        <dbReference type="Proteomes" id="UP000593565"/>
    </source>
</evidence>
<dbReference type="InterPro" id="IPR036834">
    <property type="entry name" value="Bcl-2-like_sf"/>
</dbReference>
<keyword evidence="3" id="KW-0053">Apoptosis</keyword>
<dbReference type="GO" id="GO:2001236">
    <property type="term" value="P:regulation of extrinsic apoptotic signaling pathway"/>
    <property type="evidence" value="ECO:0007669"/>
    <property type="project" value="TreeGrafter"/>
</dbReference>
<evidence type="ECO:0000256" key="2">
    <source>
        <dbReference type="ARBA" id="ARBA00022553"/>
    </source>
</evidence>
<organism evidence="4 5">
    <name type="scientific">Ameiurus melas</name>
    <name type="common">Black bullhead</name>
    <name type="synonym">Silurus melas</name>
    <dbReference type="NCBI Taxonomy" id="219545"/>
    <lineage>
        <taxon>Eukaryota</taxon>
        <taxon>Metazoa</taxon>
        <taxon>Chordata</taxon>
        <taxon>Craniata</taxon>
        <taxon>Vertebrata</taxon>
        <taxon>Euteleostomi</taxon>
        <taxon>Actinopterygii</taxon>
        <taxon>Neopterygii</taxon>
        <taxon>Teleostei</taxon>
        <taxon>Ostariophysi</taxon>
        <taxon>Siluriformes</taxon>
        <taxon>Ictaluridae</taxon>
        <taxon>Ameiurus</taxon>
    </lineage>
</organism>
<name>A0A7J6B989_AMEME</name>
<evidence type="ECO:0000313" key="4">
    <source>
        <dbReference type="EMBL" id="KAF4091635.1"/>
    </source>
</evidence>
<accession>A0A7J6B989</accession>
<protein>
    <recommendedName>
        <fullName evidence="6">Apoptosis facilitator Bcl-2-like protein 14</fullName>
    </recommendedName>
</protein>
<dbReference type="PROSITE" id="PS01258">
    <property type="entry name" value="BH2"/>
    <property type="match status" value="1"/>
</dbReference>
<comment type="caution">
    <text evidence="4">The sequence shown here is derived from an EMBL/GenBank/DDBJ whole genome shotgun (WGS) entry which is preliminary data.</text>
</comment>
<evidence type="ECO:0000256" key="3">
    <source>
        <dbReference type="ARBA" id="ARBA00022703"/>
    </source>
</evidence>
<sequence length="263" mass="29899">MEKKFAKNDEVAGNHGLYSGKRNSLITATIGTRYCVCGRAPVTLERRTPGFRVGKMETMSADGLFSTEYRLLEIYHKKRRSRLSPKPIRTRGLNKYVQVSTGTRTAAAANIDVFGQVADQLTHIVDSISPAQDQVVTENDIIQRLVELMKEYGDKVNEKIEKDQELLRYLEGFFSYNLFENLASAFISSVVPSGKHMKEDNDQQIKIAWTFEMTSRLSALDLQPMNRVMGFGAQYVHQHFAPWIQQHGGWENAFKIDEGDEVQ</sequence>
<gene>
    <name evidence="4" type="ORF">AMELA_G00039060</name>
</gene>
<dbReference type="PANTHER" id="PTHR14965">
    <property type="entry name" value="SI:CH73-248E21.1"/>
    <property type="match status" value="1"/>
</dbReference>
<dbReference type="PANTHER" id="PTHR14965:SF1">
    <property type="entry name" value="APOPTOSIS FACILITATOR BCL-2-LIKE PROTEIN 14"/>
    <property type="match status" value="1"/>
</dbReference>
<dbReference type="GO" id="GO:0006915">
    <property type="term" value="P:apoptotic process"/>
    <property type="evidence" value="ECO:0007669"/>
    <property type="project" value="UniProtKB-KW"/>
</dbReference>
<dbReference type="EMBL" id="JAAGNN010000003">
    <property type="protein sequence ID" value="KAF4091635.1"/>
    <property type="molecule type" value="Genomic_DNA"/>
</dbReference>
<comment type="similarity">
    <text evidence="1">Belongs to the Bcl-2 family.</text>
</comment>
<dbReference type="Proteomes" id="UP000593565">
    <property type="component" value="Unassembled WGS sequence"/>
</dbReference>
<dbReference type="PROSITE" id="PS50062">
    <property type="entry name" value="BCL2_FAMILY"/>
    <property type="match status" value="1"/>
</dbReference>
<keyword evidence="2" id="KW-0597">Phosphoprotein</keyword>
<dbReference type="InterPro" id="IPR020726">
    <property type="entry name" value="Bcl2_BH2_motif_CS"/>
</dbReference>
<proteinExistence type="inferred from homology"/>
<dbReference type="InterPro" id="IPR002475">
    <property type="entry name" value="Bcl2-like"/>
</dbReference>
<dbReference type="Gene3D" id="1.10.437.10">
    <property type="entry name" value="Blc2-like"/>
    <property type="match status" value="1"/>
</dbReference>
<evidence type="ECO:0000256" key="1">
    <source>
        <dbReference type="ARBA" id="ARBA00009458"/>
    </source>
</evidence>
<dbReference type="AlphaFoldDB" id="A0A7J6B989"/>
<reference evidence="4 5" key="1">
    <citation type="submission" date="2020-02" db="EMBL/GenBank/DDBJ databases">
        <title>A chromosome-scale genome assembly of the black bullhead catfish (Ameiurus melas).</title>
        <authorList>
            <person name="Wen M."/>
            <person name="Zham M."/>
            <person name="Cabau C."/>
            <person name="Klopp C."/>
            <person name="Donnadieu C."/>
            <person name="Roques C."/>
            <person name="Bouchez O."/>
            <person name="Lampietro C."/>
            <person name="Jouanno E."/>
            <person name="Herpin A."/>
            <person name="Louis A."/>
            <person name="Berthelot C."/>
            <person name="Parey E."/>
            <person name="Roest-Crollius H."/>
            <person name="Braasch I."/>
            <person name="Postlethwait J."/>
            <person name="Robinson-Rechavi M."/>
            <person name="Echchiki A."/>
            <person name="Begum T."/>
            <person name="Montfort J."/>
            <person name="Schartl M."/>
            <person name="Bobe J."/>
            <person name="Guiguen Y."/>
        </authorList>
    </citation>
    <scope>NUCLEOTIDE SEQUENCE [LARGE SCALE GENOMIC DNA]</scope>
    <source>
        <strain evidence="4">M_S1</strain>
        <tissue evidence="4">Blood</tissue>
    </source>
</reference>
<keyword evidence="5" id="KW-1185">Reference proteome</keyword>
<dbReference type="SUPFAM" id="SSF56854">
    <property type="entry name" value="Bcl-2 inhibitors of programmed cell death"/>
    <property type="match status" value="1"/>
</dbReference>
<evidence type="ECO:0008006" key="6">
    <source>
        <dbReference type="Google" id="ProtNLM"/>
    </source>
</evidence>